<proteinExistence type="inferred from homology"/>
<dbReference type="EMBL" id="PQSP01000002">
    <property type="protein sequence ID" value="RUS67370.1"/>
    <property type="molecule type" value="Genomic_DNA"/>
</dbReference>
<comment type="caution">
    <text evidence="9">The sequence shown here is derived from an EMBL/GenBank/DDBJ whole genome shotgun (WGS) entry which is preliminary data.</text>
</comment>
<evidence type="ECO:0000256" key="2">
    <source>
        <dbReference type="ARBA" id="ARBA00006971"/>
    </source>
</evidence>
<comment type="similarity">
    <text evidence="2">Belongs to the band 7/mec-2 family. HflK subfamily.</text>
</comment>
<feature type="region of interest" description="Disordered" evidence="6">
    <location>
        <begin position="27"/>
        <end position="144"/>
    </location>
</feature>
<feature type="compositionally biased region" description="Gly residues" evidence="6">
    <location>
        <begin position="116"/>
        <end position="134"/>
    </location>
</feature>
<dbReference type="Pfam" id="PF01145">
    <property type="entry name" value="Band_7"/>
    <property type="match status" value="1"/>
</dbReference>
<organism evidence="9 10">
    <name type="scientific">Saezia sanguinis</name>
    <dbReference type="NCBI Taxonomy" id="1965230"/>
    <lineage>
        <taxon>Bacteria</taxon>
        <taxon>Pseudomonadati</taxon>
        <taxon>Pseudomonadota</taxon>
        <taxon>Betaproteobacteria</taxon>
        <taxon>Burkholderiales</taxon>
        <taxon>Saeziaceae</taxon>
        <taxon>Saezia</taxon>
    </lineage>
</organism>
<dbReference type="SUPFAM" id="SSF117892">
    <property type="entry name" value="Band 7/SPFH domain"/>
    <property type="match status" value="2"/>
</dbReference>
<keyword evidence="5 7" id="KW-0472">Membrane</keyword>
<feature type="compositionally biased region" description="Low complexity" evidence="6">
    <location>
        <begin position="498"/>
        <end position="538"/>
    </location>
</feature>
<evidence type="ECO:0000313" key="9">
    <source>
        <dbReference type="EMBL" id="RUS67370.1"/>
    </source>
</evidence>
<dbReference type="InterPro" id="IPR001107">
    <property type="entry name" value="Band_7"/>
</dbReference>
<feature type="compositionally biased region" description="Low complexity" evidence="6">
    <location>
        <begin position="69"/>
        <end position="79"/>
    </location>
</feature>
<comment type="subcellular location">
    <subcellularLocation>
        <location evidence="1">Membrane</location>
        <topology evidence="1">Single-pass membrane protein</topology>
    </subcellularLocation>
</comment>
<evidence type="ECO:0000256" key="6">
    <source>
        <dbReference type="SAM" id="MobiDB-lite"/>
    </source>
</evidence>
<dbReference type="InterPro" id="IPR036013">
    <property type="entry name" value="Band_7/SPFH_dom_sf"/>
</dbReference>
<feature type="transmembrane region" description="Helical" evidence="7">
    <location>
        <begin position="148"/>
        <end position="169"/>
    </location>
</feature>
<dbReference type="PANTHER" id="PTHR43327:SF2">
    <property type="entry name" value="MODULATOR OF FTSH PROTEASE HFLK"/>
    <property type="match status" value="1"/>
</dbReference>
<dbReference type="PANTHER" id="PTHR43327">
    <property type="entry name" value="STOMATIN-LIKE PROTEIN 2, MITOCHONDRIAL"/>
    <property type="match status" value="1"/>
</dbReference>
<dbReference type="AlphaFoldDB" id="A0A433SF72"/>
<protein>
    <recommendedName>
        <fullName evidence="8">Band 7 domain-containing protein</fullName>
    </recommendedName>
</protein>
<evidence type="ECO:0000256" key="5">
    <source>
        <dbReference type="ARBA" id="ARBA00023136"/>
    </source>
</evidence>
<gene>
    <name evidence="9" type="ORF">CUZ56_01315</name>
</gene>
<evidence type="ECO:0000256" key="1">
    <source>
        <dbReference type="ARBA" id="ARBA00004167"/>
    </source>
</evidence>
<accession>A0A433SF72</accession>
<name>A0A433SF72_9BURK</name>
<feature type="domain" description="Band 7" evidence="8">
    <location>
        <begin position="166"/>
        <end position="389"/>
    </location>
</feature>
<sequence>MSSMTHLSTPPKTISIWQRLLAVFNLNDPQWGRPTKPQNDDSREGDQSGSPQGDREPEDDQDGRKGQSDNQPGQQGKQPDGPPDLDEIWRDVSGKLGSWFGGAGNGGKGSDSNGGSNSGNNGGWGGGGNGGGSSGNQRPPMQVSGKGAGIGVGFILLVIVAGWLASGIFTVQEGQKSVILTFGEYTREVGPGLQWHLPYPIQSRETVATEQLRSINIGNSNINSVTGLGNAAMLTQDKNILEIRFTVQYRINDIRKFLFVNAQTEDAVVLAAESAVREVVGSTPMDIVIKRESCLPLAGEHLEAWDDPCFLMNPRRVVAGNDFGMQTSTLALEESAPPGVSKRQSLAALMMSSIQNQLNKLNAGIEVYNVNILDVQVPAQVKPAFDEARSATAEKESRINEGRAYANQRVASAEGVVARLREDAGAYRARVTAQAQGDTERFLQIYEQYRLAPEVTRNRMYLETMQDIFGNVTKVIVDSRNNSMLYLPLDRILNQSNAAPGASGSGGTAPAAPAAAAQPSSSDSPLASSNNTATNGAAFGDRSRDAFGRDRY</sequence>
<evidence type="ECO:0000256" key="7">
    <source>
        <dbReference type="SAM" id="Phobius"/>
    </source>
</evidence>
<dbReference type="OrthoDB" id="9779595at2"/>
<feature type="region of interest" description="Disordered" evidence="6">
    <location>
        <begin position="498"/>
        <end position="552"/>
    </location>
</feature>
<dbReference type="CDD" id="cd03404">
    <property type="entry name" value="SPFH_HflK"/>
    <property type="match status" value="1"/>
</dbReference>
<feature type="compositionally biased region" description="Basic and acidic residues" evidence="6">
    <location>
        <begin position="541"/>
        <end position="552"/>
    </location>
</feature>
<evidence type="ECO:0000259" key="8">
    <source>
        <dbReference type="SMART" id="SM00244"/>
    </source>
</evidence>
<dbReference type="InterPro" id="IPR050710">
    <property type="entry name" value="Band7/mec-2_domain"/>
</dbReference>
<dbReference type="GO" id="GO:0016020">
    <property type="term" value="C:membrane"/>
    <property type="evidence" value="ECO:0007669"/>
    <property type="project" value="UniProtKB-SubCell"/>
</dbReference>
<keyword evidence="3 7" id="KW-0812">Transmembrane</keyword>
<keyword evidence="10" id="KW-1185">Reference proteome</keyword>
<dbReference type="Gene3D" id="3.30.479.30">
    <property type="entry name" value="Band 7 domain"/>
    <property type="match status" value="1"/>
</dbReference>
<dbReference type="SMART" id="SM00244">
    <property type="entry name" value="PHB"/>
    <property type="match status" value="1"/>
</dbReference>
<feature type="compositionally biased region" description="Gly residues" evidence="6">
    <location>
        <begin position="99"/>
        <end position="109"/>
    </location>
</feature>
<reference evidence="9 10" key="1">
    <citation type="submission" date="2018-01" db="EMBL/GenBank/DDBJ databases">
        <title>Saezia sanguinis gen. nov., sp. nov., in the order Burkholderiales isolated from human blood.</title>
        <authorList>
            <person name="Medina-Pascual M.J."/>
            <person name="Valdezate S."/>
            <person name="Monzon S."/>
            <person name="Cuesta I."/>
            <person name="Carrasco G."/>
            <person name="Villalon P."/>
            <person name="Saez-Nieto J.A."/>
        </authorList>
    </citation>
    <scope>NUCLEOTIDE SEQUENCE [LARGE SCALE GENOMIC DNA]</scope>
    <source>
        <strain evidence="9 10">CNM695-12</strain>
    </source>
</reference>
<evidence type="ECO:0000256" key="3">
    <source>
        <dbReference type="ARBA" id="ARBA00022692"/>
    </source>
</evidence>
<evidence type="ECO:0000256" key="4">
    <source>
        <dbReference type="ARBA" id="ARBA00022989"/>
    </source>
</evidence>
<dbReference type="Proteomes" id="UP000286947">
    <property type="component" value="Unassembled WGS sequence"/>
</dbReference>
<keyword evidence="4 7" id="KW-1133">Transmembrane helix</keyword>
<dbReference type="InterPro" id="IPR010201">
    <property type="entry name" value="HflK"/>
</dbReference>
<evidence type="ECO:0000313" key="10">
    <source>
        <dbReference type="Proteomes" id="UP000286947"/>
    </source>
</evidence>